<organism evidence="2 3">
    <name type="scientific">Hathewaya proteolytica DSM 3090</name>
    <dbReference type="NCBI Taxonomy" id="1121331"/>
    <lineage>
        <taxon>Bacteria</taxon>
        <taxon>Bacillati</taxon>
        <taxon>Bacillota</taxon>
        <taxon>Clostridia</taxon>
        <taxon>Eubacteriales</taxon>
        <taxon>Clostridiaceae</taxon>
        <taxon>Hathewaya</taxon>
    </lineage>
</organism>
<sequence>MYIPNEEEFQKVCDQRFSKDMYKLLKGSSVAIAGLGGLGSNIAVMLARSGIGKLLLVDFDTVELSNLNRQVYDVRHIGMKKTEALASRLKEINPYIELETLDIKISEEQVYDIFYQYKYVCEAFDKAETKAMFVNSLLEKCKNTTVISGSGMAGYHDANNICTRKLGRRLYICGDNKSDIEDGIGLMAPRVAICAGHEANKVIELILKDKNIGGMENE</sequence>
<dbReference type="Pfam" id="PF00899">
    <property type="entry name" value="ThiF"/>
    <property type="match status" value="1"/>
</dbReference>
<evidence type="ECO:0000313" key="2">
    <source>
        <dbReference type="EMBL" id="SHJ53658.1"/>
    </source>
</evidence>
<gene>
    <name evidence="2" type="ORF">SAMN02745248_00327</name>
</gene>
<dbReference type="EMBL" id="FRAD01000004">
    <property type="protein sequence ID" value="SHJ53658.1"/>
    <property type="molecule type" value="Genomic_DNA"/>
</dbReference>
<dbReference type="InterPro" id="IPR000594">
    <property type="entry name" value="ThiF_NAD_FAD-bd"/>
</dbReference>
<evidence type="ECO:0000259" key="1">
    <source>
        <dbReference type="Pfam" id="PF00899"/>
    </source>
</evidence>
<evidence type="ECO:0000313" key="3">
    <source>
        <dbReference type="Proteomes" id="UP000183952"/>
    </source>
</evidence>
<protein>
    <submittedName>
        <fullName evidence="2">Sulfur carrier protein ThiS adenylyltransferase</fullName>
    </submittedName>
</protein>
<dbReference type="Proteomes" id="UP000183952">
    <property type="component" value="Unassembled WGS sequence"/>
</dbReference>
<reference evidence="2 3" key="1">
    <citation type="submission" date="2016-11" db="EMBL/GenBank/DDBJ databases">
        <authorList>
            <person name="Jaros S."/>
            <person name="Januszkiewicz K."/>
            <person name="Wedrychowicz H."/>
        </authorList>
    </citation>
    <scope>NUCLEOTIDE SEQUENCE [LARGE SCALE GENOMIC DNA]</scope>
    <source>
        <strain evidence="2 3">DSM 3090</strain>
    </source>
</reference>
<dbReference type="NCBIfam" id="TIGR02354">
    <property type="entry name" value="thiF_fam2"/>
    <property type="match status" value="1"/>
</dbReference>
<proteinExistence type="predicted"/>
<dbReference type="Gene3D" id="3.40.50.720">
    <property type="entry name" value="NAD(P)-binding Rossmann-like Domain"/>
    <property type="match status" value="1"/>
</dbReference>
<dbReference type="GO" id="GO:0016779">
    <property type="term" value="F:nucleotidyltransferase activity"/>
    <property type="evidence" value="ECO:0007669"/>
    <property type="project" value="UniProtKB-KW"/>
</dbReference>
<dbReference type="InterPro" id="IPR035985">
    <property type="entry name" value="Ubiquitin-activating_enz"/>
</dbReference>
<dbReference type="InterPro" id="IPR045886">
    <property type="entry name" value="ThiF/MoeB/HesA"/>
</dbReference>
<dbReference type="PANTHER" id="PTHR43267">
    <property type="entry name" value="TRNA THREONYLCARBAMOYLADENOSINE DEHYDRATASE"/>
    <property type="match status" value="1"/>
</dbReference>
<name>A0A1M6K3Y8_9CLOT</name>
<dbReference type="GO" id="GO:0008641">
    <property type="term" value="F:ubiquitin-like modifier activating enzyme activity"/>
    <property type="evidence" value="ECO:0007669"/>
    <property type="project" value="InterPro"/>
</dbReference>
<dbReference type="SUPFAM" id="SSF69572">
    <property type="entry name" value="Activating enzymes of the ubiquitin-like proteins"/>
    <property type="match status" value="1"/>
</dbReference>
<dbReference type="GO" id="GO:0061503">
    <property type="term" value="F:tRNA threonylcarbamoyladenosine dehydratase"/>
    <property type="evidence" value="ECO:0007669"/>
    <property type="project" value="TreeGrafter"/>
</dbReference>
<accession>A0A1M6K3Y8</accession>
<feature type="domain" description="THIF-type NAD/FAD binding fold" evidence="1">
    <location>
        <begin position="16"/>
        <end position="211"/>
    </location>
</feature>
<dbReference type="RefSeq" id="WP_072901598.1">
    <property type="nucleotide sequence ID" value="NZ_FRAD01000004.1"/>
</dbReference>
<keyword evidence="3" id="KW-1185">Reference proteome</keyword>
<keyword evidence="2" id="KW-0548">Nucleotidyltransferase</keyword>
<dbReference type="GO" id="GO:0061504">
    <property type="term" value="P:cyclic threonylcarbamoyladenosine biosynthetic process"/>
    <property type="evidence" value="ECO:0007669"/>
    <property type="project" value="TreeGrafter"/>
</dbReference>
<dbReference type="AlphaFoldDB" id="A0A1M6K3Y8"/>
<dbReference type="OrthoDB" id="9804286at2"/>
<dbReference type="NCBIfam" id="NF006395">
    <property type="entry name" value="PRK08644.1"/>
    <property type="match status" value="1"/>
</dbReference>
<keyword evidence="2" id="KW-0808">Transferase</keyword>
<dbReference type="InterPro" id="IPR012729">
    <property type="entry name" value="ThiF_fam2"/>
</dbReference>
<dbReference type="STRING" id="1121331.SAMN02745248_00327"/>
<dbReference type="PANTHER" id="PTHR43267:SF3">
    <property type="entry name" value="THIF PROTEIN"/>
    <property type="match status" value="1"/>
</dbReference>